<evidence type="ECO:0000313" key="2">
    <source>
        <dbReference type="Proteomes" id="UP001165960"/>
    </source>
</evidence>
<evidence type="ECO:0000313" key="1">
    <source>
        <dbReference type="EMBL" id="KAJ9066730.1"/>
    </source>
</evidence>
<proteinExistence type="predicted"/>
<gene>
    <name evidence="1" type="ORF">DSO57_1006657</name>
</gene>
<name>A0ACC2SWF7_9FUNG</name>
<dbReference type="EMBL" id="QTSX02004279">
    <property type="protein sequence ID" value="KAJ9066730.1"/>
    <property type="molecule type" value="Genomic_DNA"/>
</dbReference>
<organism evidence="1 2">
    <name type="scientific">Entomophthora muscae</name>
    <dbReference type="NCBI Taxonomy" id="34485"/>
    <lineage>
        <taxon>Eukaryota</taxon>
        <taxon>Fungi</taxon>
        <taxon>Fungi incertae sedis</taxon>
        <taxon>Zoopagomycota</taxon>
        <taxon>Entomophthoromycotina</taxon>
        <taxon>Entomophthoromycetes</taxon>
        <taxon>Entomophthorales</taxon>
        <taxon>Entomophthoraceae</taxon>
        <taxon>Entomophthora</taxon>
    </lineage>
</organism>
<sequence>MFSFSVIKFDFGSTFGIFLITNHIKINITTSFIVFDSNEISPSCFGITISTKDRYTFNFPIAKLDVGFMISSHDMVIQSVFELMIHSPPSGLMLPSSRIIYYNVRLRLVLAFIDVILSFFLHHRFLQQSRANNCFNITIAAKDS</sequence>
<accession>A0ACC2SWF7</accession>
<comment type="caution">
    <text evidence="1">The sequence shown here is derived from an EMBL/GenBank/DDBJ whole genome shotgun (WGS) entry which is preliminary data.</text>
</comment>
<reference evidence="1" key="1">
    <citation type="submission" date="2022-04" db="EMBL/GenBank/DDBJ databases">
        <title>Genome of the entomopathogenic fungus Entomophthora muscae.</title>
        <authorList>
            <person name="Elya C."/>
            <person name="Lovett B.R."/>
            <person name="Lee E."/>
            <person name="Macias A.M."/>
            <person name="Hajek A.E."/>
            <person name="De Bivort B.L."/>
            <person name="Kasson M.T."/>
            <person name="De Fine Licht H.H."/>
            <person name="Stajich J.E."/>
        </authorList>
    </citation>
    <scope>NUCLEOTIDE SEQUENCE</scope>
    <source>
        <strain evidence="1">Berkeley</strain>
    </source>
</reference>
<keyword evidence="2" id="KW-1185">Reference proteome</keyword>
<dbReference type="Proteomes" id="UP001165960">
    <property type="component" value="Unassembled WGS sequence"/>
</dbReference>
<protein>
    <submittedName>
        <fullName evidence="1">Uncharacterized protein</fullName>
    </submittedName>
</protein>